<keyword evidence="3" id="KW-1185">Reference proteome</keyword>
<dbReference type="EMBL" id="KV918970">
    <property type="protein sequence ID" value="OSX73973.1"/>
    <property type="molecule type" value="Genomic_DNA"/>
</dbReference>
<gene>
    <name evidence="2" type="ORF">BU14_0316s0002</name>
</gene>
<reference evidence="2 3" key="1">
    <citation type="submission" date="2017-03" db="EMBL/GenBank/DDBJ databases">
        <title>WGS assembly of Porphyra umbilicalis.</title>
        <authorList>
            <person name="Brawley S.H."/>
            <person name="Blouin N.A."/>
            <person name="Ficko-Blean E."/>
            <person name="Wheeler G.L."/>
            <person name="Lohr M."/>
            <person name="Goodson H.V."/>
            <person name="Jenkins J.W."/>
            <person name="Blaby-Haas C.E."/>
            <person name="Helliwell K.E."/>
            <person name="Chan C."/>
            <person name="Marriage T."/>
            <person name="Bhattacharya D."/>
            <person name="Klein A.S."/>
            <person name="Badis Y."/>
            <person name="Brodie J."/>
            <person name="Cao Y."/>
            <person name="Collen J."/>
            <person name="Dittami S.M."/>
            <person name="Gachon C.M."/>
            <person name="Green B.R."/>
            <person name="Karpowicz S."/>
            <person name="Kim J.W."/>
            <person name="Kudahl U."/>
            <person name="Lin S."/>
            <person name="Michel G."/>
            <person name="Mittag M."/>
            <person name="Olson B.J."/>
            <person name="Pangilinan J."/>
            <person name="Peng Y."/>
            <person name="Qiu H."/>
            <person name="Shu S."/>
            <person name="Singer J.T."/>
            <person name="Smith A.G."/>
            <person name="Sprecher B.N."/>
            <person name="Wagner V."/>
            <person name="Wang W."/>
            <person name="Wang Z.-Y."/>
            <person name="Yan J."/>
            <person name="Yarish C."/>
            <person name="Zoeuner-Riek S."/>
            <person name="Zhuang Y."/>
            <person name="Zou Y."/>
            <person name="Lindquist E.A."/>
            <person name="Grimwood J."/>
            <person name="Barry K."/>
            <person name="Rokhsar D.S."/>
            <person name="Schmutz J."/>
            <person name="Stiller J.W."/>
            <person name="Grossman A.R."/>
            <person name="Prochnik S.E."/>
        </authorList>
    </citation>
    <scope>NUCLEOTIDE SEQUENCE [LARGE SCALE GENOMIC DNA]</scope>
    <source>
        <strain evidence="2">4086291</strain>
    </source>
</reference>
<dbReference type="AlphaFoldDB" id="A0A1X6NZZ9"/>
<feature type="compositionally biased region" description="Acidic residues" evidence="1">
    <location>
        <begin position="25"/>
        <end position="35"/>
    </location>
</feature>
<organism evidence="2 3">
    <name type="scientific">Porphyra umbilicalis</name>
    <name type="common">Purple laver</name>
    <name type="synonym">Red alga</name>
    <dbReference type="NCBI Taxonomy" id="2786"/>
    <lineage>
        <taxon>Eukaryota</taxon>
        <taxon>Rhodophyta</taxon>
        <taxon>Bangiophyceae</taxon>
        <taxon>Bangiales</taxon>
        <taxon>Bangiaceae</taxon>
        <taxon>Porphyra</taxon>
    </lineage>
</organism>
<dbReference type="Proteomes" id="UP000218209">
    <property type="component" value="Unassembled WGS sequence"/>
</dbReference>
<evidence type="ECO:0000313" key="3">
    <source>
        <dbReference type="Proteomes" id="UP000218209"/>
    </source>
</evidence>
<accession>A0A1X6NZZ9</accession>
<sequence>MAEQNHFMQADYETAHQLNNGGGGDSDDEGGEEEDFGLGAIDPARMHPDGVPVVGVLAFEVECSQRAARRASSNNVASFAMTEHSWSANDRTAARFLRILVLAYGHLGNGADPPQEQATRLASGSRDFAGRMPYVSGCRQRTETYKAMSLLSRSDVQVAAGETHQGNPQTDEAIPPVTPDTMKSAFFLATEVLDGGEAYHPITTLSSRLVTGKGHCNVVGRRRRGAGRASSGPGVGLGWSAERWRQVGGRGERTHGP</sequence>
<name>A0A1X6NZZ9_PORUM</name>
<feature type="compositionally biased region" description="Basic and acidic residues" evidence="1">
    <location>
        <begin position="242"/>
        <end position="257"/>
    </location>
</feature>
<protein>
    <submittedName>
        <fullName evidence="2">Uncharacterized protein</fullName>
    </submittedName>
</protein>
<evidence type="ECO:0000256" key="1">
    <source>
        <dbReference type="SAM" id="MobiDB-lite"/>
    </source>
</evidence>
<feature type="region of interest" description="Disordered" evidence="1">
    <location>
        <begin position="223"/>
        <end position="257"/>
    </location>
</feature>
<feature type="region of interest" description="Disordered" evidence="1">
    <location>
        <begin position="16"/>
        <end position="35"/>
    </location>
</feature>
<evidence type="ECO:0000313" key="2">
    <source>
        <dbReference type="EMBL" id="OSX73973.1"/>
    </source>
</evidence>
<proteinExistence type="predicted"/>